<feature type="region of interest" description="Disordered" evidence="10">
    <location>
        <begin position="44"/>
        <end position="64"/>
    </location>
</feature>
<protein>
    <recommendedName>
        <fullName evidence="11">BED-type domain-containing protein</fullName>
    </recommendedName>
</protein>
<accession>A0A8I6XFM1</accession>
<evidence type="ECO:0000256" key="9">
    <source>
        <dbReference type="PROSITE-ProRule" id="PRU00027"/>
    </source>
</evidence>
<comment type="subcellular location">
    <subcellularLocation>
        <location evidence="1">Nucleus</location>
    </subcellularLocation>
</comment>
<evidence type="ECO:0000256" key="2">
    <source>
        <dbReference type="ARBA" id="ARBA00022723"/>
    </source>
</evidence>
<dbReference type="SMART" id="SM00614">
    <property type="entry name" value="ZnF_BED"/>
    <property type="match status" value="1"/>
</dbReference>
<sequence>MWSLTRKTKTPKTPTKEDAEVALVVPVVGSPGVNVMLSQASPRFGVKRSSTTPPQIPRLSRRNKKRKLKSEIWNDFDPVYDGNKLKEANCKHCKRIFVVARKAGTSECIRHLLVCEERAKVNEFLDSIKSAMPQPDPNSVEKWNYDPERAHWELVRMIVVHELPFSIVEYDGFRRSVHSLNPTFEVVSRTTIRLDSIMLFEEQRVKLREDMHNLTSRVSLTADMWTSIQVVSYMCITCHFVSENWKLQKKVIWFAEAKTPHDGANLFNIMLECIQGWGLTTKIFSITLDNASNNNSCVGFIKSNLLGKSLLPCKGDLLHGRCASHVINIMVQDGLEVTCKAVDNIRESIKFVRSSPTRKQKFREIVAQEGIACRKNLSLDVVTRWNSTHLMIKTTLEYRRAFAAMKSHDTTFTCLPTNVEWETAESVCNFLEVFLDATMVVSGTLYPTAHLYFHELWKIHLTLQRAAKHKDIVIKSMAEAMQKKFIKYWKLSYLTICLPVILDPRYKFKFLEFCLKSGLESEATRYLAKVKRTFKNLFVEYSVHEGDSHMRNDR</sequence>
<evidence type="ECO:0000313" key="13">
    <source>
        <dbReference type="Proteomes" id="UP000011116"/>
    </source>
</evidence>
<keyword evidence="13" id="KW-1185">Reference proteome</keyword>
<keyword evidence="7" id="KW-0804">Transcription</keyword>
<reference evidence="12" key="2">
    <citation type="submission" date="2020-10" db="EMBL/GenBank/DDBJ databases">
        <authorList>
            <person name="Scholz U."/>
            <person name="Mascher M."/>
            <person name="Fiebig A."/>
        </authorList>
    </citation>
    <scope>NUCLEOTIDE SEQUENCE [LARGE SCALE GENOMIC DNA]</scope>
    <source>
        <strain evidence="12">cv. Morex</strain>
    </source>
</reference>
<dbReference type="Gramene" id="HORVU.MOREX.r3.4HG0339240.1">
    <property type="protein sequence ID" value="HORVU.MOREX.r3.4HG0339240.1"/>
    <property type="gene ID" value="HORVU.MOREX.r3.4HG0339240"/>
</dbReference>
<evidence type="ECO:0000256" key="8">
    <source>
        <dbReference type="ARBA" id="ARBA00023242"/>
    </source>
</evidence>
<dbReference type="PANTHER" id="PTHR46481">
    <property type="entry name" value="ZINC FINGER BED DOMAIN-CONTAINING PROTEIN 4"/>
    <property type="match status" value="1"/>
</dbReference>
<dbReference type="SUPFAM" id="SSF53098">
    <property type="entry name" value="Ribonuclease H-like"/>
    <property type="match status" value="1"/>
</dbReference>
<dbReference type="InterPro" id="IPR052035">
    <property type="entry name" value="ZnF_BED_domain_contain"/>
</dbReference>
<keyword evidence="2" id="KW-0479">Metal-binding</keyword>
<keyword evidence="4" id="KW-0862">Zinc</keyword>
<evidence type="ECO:0000313" key="12">
    <source>
        <dbReference type="EnsemblPlants" id="HORVU.MOREX.r3.4HG0339240.1"/>
    </source>
</evidence>
<dbReference type="GO" id="GO:0003677">
    <property type="term" value="F:DNA binding"/>
    <property type="evidence" value="ECO:0007669"/>
    <property type="project" value="UniProtKB-KW"/>
</dbReference>
<evidence type="ECO:0000256" key="5">
    <source>
        <dbReference type="ARBA" id="ARBA00023015"/>
    </source>
</evidence>
<feature type="domain" description="BED-type" evidence="11">
    <location>
        <begin position="67"/>
        <end position="127"/>
    </location>
</feature>
<dbReference type="PROSITE" id="PS50808">
    <property type="entry name" value="ZF_BED"/>
    <property type="match status" value="1"/>
</dbReference>
<name>A0A8I6XFM1_HORVV</name>
<evidence type="ECO:0000256" key="7">
    <source>
        <dbReference type="ARBA" id="ARBA00023163"/>
    </source>
</evidence>
<evidence type="ECO:0000256" key="3">
    <source>
        <dbReference type="ARBA" id="ARBA00022771"/>
    </source>
</evidence>
<dbReference type="GO" id="GO:0005634">
    <property type="term" value="C:nucleus"/>
    <property type="evidence" value="ECO:0007669"/>
    <property type="project" value="UniProtKB-SubCell"/>
</dbReference>
<organism evidence="12 13">
    <name type="scientific">Hordeum vulgare subsp. vulgare</name>
    <name type="common">Domesticated barley</name>
    <dbReference type="NCBI Taxonomy" id="112509"/>
    <lineage>
        <taxon>Eukaryota</taxon>
        <taxon>Viridiplantae</taxon>
        <taxon>Streptophyta</taxon>
        <taxon>Embryophyta</taxon>
        <taxon>Tracheophyta</taxon>
        <taxon>Spermatophyta</taxon>
        <taxon>Magnoliopsida</taxon>
        <taxon>Liliopsida</taxon>
        <taxon>Poales</taxon>
        <taxon>Poaceae</taxon>
        <taxon>BOP clade</taxon>
        <taxon>Pooideae</taxon>
        <taxon>Triticodae</taxon>
        <taxon>Triticeae</taxon>
        <taxon>Hordeinae</taxon>
        <taxon>Hordeum</taxon>
    </lineage>
</organism>
<evidence type="ECO:0000256" key="1">
    <source>
        <dbReference type="ARBA" id="ARBA00004123"/>
    </source>
</evidence>
<keyword evidence="3 9" id="KW-0863">Zinc-finger</keyword>
<dbReference type="InterPro" id="IPR003656">
    <property type="entry name" value="Znf_BED"/>
</dbReference>
<dbReference type="PANTHER" id="PTHR46481:SF10">
    <property type="entry name" value="ZINC FINGER BED DOMAIN-CONTAINING PROTEIN 39"/>
    <property type="match status" value="1"/>
</dbReference>
<evidence type="ECO:0000259" key="11">
    <source>
        <dbReference type="PROSITE" id="PS50808"/>
    </source>
</evidence>
<evidence type="ECO:0000256" key="6">
    <source>
        <dbReference type="ARBA" id="ARBA00023125"/>
    </source>
</evidence>
<reference evidence="12" key="3">
    <citation type="submission" date="2022-01" db="UniProtKB">
        <authorList>
            <consortium name="EnsemblPlants"/>
        </authorList>
    </citation>
    <scope>IDENTIFICATION</scope>
    <source>
        <strain evidence="12">subsp. vulgare</strain>
    </source>
</reference>
<evidence type="ECO:0000256" key="4">
    <source>
        <dbReference type="ARBA" id="ARBA00022833"/>
    </source>
</evidence>
<dbReference type="InterPro" id="IPR012337">
    <property type="entry name" value="RNaseH-like_sf"/>
</dbReference>
<proteinExistence type="predicted"/>
<dbReference type="EnsemblPlants" id="HORVU.MOREX.r3.4HG0339240.1">
    <property type="protein sequence ID" value="HORVU.MOREX.r3.4HG0339240.1"/>
    <property type="gene ID" value="HORVU.MOREX.r3.4HG0339240"/>
</dbReference>
<keyword evidence="5" id="KW-0805">Transcription regulation</keyword>
<keyword evidence="8" id="KW-0539">Nucleus</keyword>
<dbReference type="Pfam" id="PF14372">
    <property type="entry name" value="hAT-like_RNase-H"/>
    <property type="match status" value="1"/>
</dbReference>
<reference evidence="13" key="1">
    <citation type="journal article" date="2012" name="Nature">
        <title>A physical, genetic and functional sequence assembly of the barley genome.</title>
        <authorList>
            <consortium name="The International Barley Genome Sequencing Consortium"/>
            <person name="Mayer K.F."/>
            <person name="Waugh R."/>
            <person name="Brown J.W."/>
            <person name="Schulman A."/>
            <person name="Langridge P."/>
            <person name="Platzer M."/>
            <person name="Fincher G.B."/>
            <person name="Muehlbauer G.J."/>
            <person name="Sato K."/>
            <person name="Close T.J."/>
            <person name="Wise R.P."/>
            <person name="Stein N."/>
        </authorList>
    </citation>
    <scope>NUCLEOTIDE SEQUENCE [LARGE SCALE GENOMIC DNA]</scope>
    <source>
        <strain evidence="13">cv. Morex</strain>
    </source>
</reference>
<evidence type="ECO:0000256" key="10">
    <source>
        <dbReference type="SAM" id="MobiDB-lite"/>
    </source>
</evidence>
<dbReference type="InterPro" id="IPR025525">
    <property type="entry name" value="hAT-like_transposase_RNase-H"/>
</dbReference>
<dbReference type="GO" id="GO:0008270">
    <property type="term" value="F:zinc ion binding"/>
    <property type="evidence" value="ECO:0007669"/>
    <property type="project" value="UniProtKB-KW"/>
</dbReference>
<keyword evidence="6" id="KW-0238">DNA-binding</keyword>
<dbReference type="Proteomes" id="UP000011116">
    <property type="component" value="Chromosome 4H"/>
</dbReference>
<dbReference type="AlphaFoldDB" id="A0A8I6XFM1"/>